<dbReference type="InterPro" id="IPR018490">
    <property type="entry name" value="cNMP-bd_dom_sf"/>
</dbReference>
<evidence type="ECO:0000313" key="3">
    <source>
        <dbReference type="Proteomes" id="UP001595616"/>
    </source>
</evidence>
<dbReference type="RefSeq" id="WP_379836254.1">
    <property type="nucleotide sequence ID" value="NZ_JBHRYQ010000001.1"/>
</dbReference>
<dbReference type="Pfam" id="PF00027">
    <property type="entry name" value="cNMP_binding"/>
    <property type="match status" value="1"/>
</dbReference>
<dbReference type="PROSITE" id="PS50042">
    <property type="entry name" value="CNMP_BINDING_3"/>
    <property type="match status" value="1"/>
</dbReference>
<feature type="domain" description="Cyclic nucleotide-binding" evidence="1">
    <location>
        <begin position="17"/>
        <end position="115"/>
    </location>
</feature>
<comment type="caution">
    <text evidence="2">The sequence shown here is derived from an EMBL/GenBank/DDBJ whole genome shotgun (WGS) entry which is preliminary data.</text>
</comment>
<reference evidence="3" key="1">
    <citation type="journal article" date="2019" name="Int. J. Syst. Evol. Microbiol.">
        <title>The Global Catalogue of Microorganisms (GCM) 10K type strain sequencing project: providing services to taxonomists for standard genome sequencing and annotation.</title>
        <authorList>
            <consortium name="The Broad Institute Genomics Platform"/>
            <consortium name="The Broad Institute Genome Sequencing Center for Infectious Disease"/>
            <person name="Wu L."/>
            <person name="Ma J."/>
        </authorList>
    </citation>
    <scope>NUCLEOTIDE SEQUENCE [LARGE SCALE GENOMIC DNA]</scope>
    <source>
        <strain evidence="3">CECT 7956</strain>
    </source>
</reference>
<proteinExistence type="predicted"/>
<accession>A0ABV7YVH3</accession>
<name>A0ABV7YVH3_9BACT</name>
<dbReference type="InterPro" id="IPR014710">
    <property type="entry name" value="RmlC-like_jellyroll"/>
</dbReference>
<organism evidence="2 3">
    <name type="scientific">Lacihabitans lacunae</name>
    <dbReference type="NCBI Taxonomy" id="1028214"/>
    <lineage>
        <taxon>Bacteria</taxon>
        <taxon>Pseudomonadati</taxon>
        <taxon>Bacteroidota</taxon>
        <taxon>Cytophagia</taxon>
        <taxon>Cytophagales</taxon>
        <taxon>Leadbetterellaceae</taxon>
        <taxon>Lacihabitans</taxon>
    </lineage>
</organism>
<dbReference type="SUPFAM" id="SSF51206">
    <property type="entry name" value="cAMP-binding domain-like"/>
    <property type="match status" value="1"/>
</dbReference>
<evidence type="ECO:0000259" key="1">
    <source>
        <dbReference type="PROSITE" id="PS50042"/>
    </source>
</evidence>
<keyword evidence="3" id="KW-1185">Reference proteome</keyword>
<protein>
    <submittedName>
        <fullName evidence="2">Crp/Fnr family transcriptional regulator</fullName>
    </submittedName>
</protein>
<sequence>MSDQLSKHIIKLVPSLEEEIEEIMSFFELEYFEERAQILEEGHNVSKYYFVNKGCLHLYFNDVYQNQNTIFYALKRWWITEYHAFLDNSKAEFGISAIEPSEVLSITKSNFEKLLVNHPLMGIYFNTIHMRAYAEAVFN</sequence>
<evidence type="ECO:0000313" key="2">
    <source>
        <dbReference type="EMBL" id="MFC3810267.1"/>
    </source>
</evidence>
<dbReference type="Proteomes" id="UP001595616">
    <property type="component" value="Unassembled WGS sequence"/>
</dbReference>
<dbReference type="EMBL" id="JBHRYQ010000001">
    <property type="protein sequence ID" value="MFC3810267.1"/>
    <property type="molecule type" value="Genomic_DNA"/>
</dbReference>
<dbReference type="InterPro" id="IPR000595">
    <property type="entry name" value="cNMP-bd_dom"/>
</dbReference>
<gene>
    <name evidence="2" type="ORF">ACFOOI_06350</name>
</gene>
<dbReference type="CDD" id="cd00038">
    <property type="entry name" value="CAP_ED"/>
    <property type="match status" value="1"/>
</dbReference>
<dbReference type="Gene3D" id="2.60.120.10">
    <property type="entry name" value="Jelly Rolls"/>
    <property type="match status" value="1"/>
</dbReference>